<keyword evidence="3" id="KW-1185">Reference proteome</keyword>
<evidence type="ECO:0000313" key="2">
    <source>
        <dbReference type="EMBL" id="RSU04615.1"/>
    </source>
</evidence>
<dbReference type="OrthoDB" id="8757095at2"/>
<keyword evidence="1" id="KW-0812">Transmembrane</keyword>
<gene>
    <name evidence="2" type="ORF">CBF31_00945</name>
</gene>
<dbReference type="Pfam" id="PF11193">
    <property type="entry name" value="DUF2812"/>
    <property type="match status" value="1"/>
</dbReference>
<name>A0A430ABK3_9ENTE</name>
<evidence type="ECO:0008006" key="4">
    <source>
        <dbReference type="Google" id="ProtNLM"/>
    </source>
</evidence>
<dbReference type="Proteomes" id="UP000287101">
    <property type="component" value="Unassembled WGS sequence"/>
</dbReference>
<keyword evidence="1" id="KW-0472">Membrane</keyword>
<dbReference type="EMBL" id="NGJY01000001">
    <property type="protein sequence ID" value="RSU04615.1"/>
    <property type="molecule type" value="Genomic_DNA"/>
</dbReference>
<accession>A0A430ABK3</accession>
<protein>
    <recommendedName>
        <fullName evidence="4">DUF2812 domain-containing protein</fullName>
    </recommendedName>
</protein>
<evidence type="ECO:0000256" key="1">
    <source>
        <dbReference type="SAM" id="Phobius"/>
    </source>
</evidence>
<feature type="transmembrane region" description="Helical" evidence="1">
    <location>
        <begin position="119"/>
        <end position="135"/>
    </location>
</feature>
<dbReference type="AlphaFoldDB" id="A0A430ABK3"/>
<sequence>MREKKKWKIFVSLDKEEAWLNKQLENGWRFTGITAMGRYKFREVEAVDRDKVIRVDYRKFEKTAPYSDYLQFMEDAGWKHLAGKKDSGTHYYIGSKSNQMELYSDDDSKLERDKRLRKGYAMSMLPILVIYYVLFEKGSLSAITNPSQFFLTPGLWEKTGSAFTKAFLFELPFAGMRLVFALLFPILLIFFGVTLAKIQWNISQREKSKML</sequence>
<comment type="caution">
    <text evidence="2">The sequence shown here is derived from an EMBL/GenBank/DDBJ whole genome shotgun (WGS) entry which is preliminary data.</text>
</comment>
<reference evidence="2 3" key="1">
    <citation type="submission" date="2017-05" db="EMBL/GenBank/DDBJ databases">
        <title>Vagococcus spp. assemblies.</title>
        <authorList>
            <person name="Gulvik C.A."/>
        </authorList>
    </citation>
    <scope>NUCLEOTIDE SEQUENCE [LARGE SCALE GENOMIC DNA]</scope>
    <source>
        <strain evidence="2 3">CCUG 41755</strain>
    </source>
</reference>
<dbReference type="RefSeq" id="WP_126830046.1">
    <property type="nucleotide sequence ID" value="NZ_CBCRYB010000006.1"/>
</dbReference>
<evidence type="ECO:0000313" key="3">
    <source>
        <dbReference type="Proteomes" id="UP000287101"/>
    </source>
</evidence>
<dbReference type="InterPro" id="IPR021359">
    <property type="entry name" value="DUF2812"/>
</dbReference>
<proteinExistence type="predicted"/>
<organism evidence="2 3">
    <name type="scientific">Vagococcus fessus</name>
    <dbReference type="NCBI Taxonomy" id="120370"/>
    <lineage>
        <taxon>Bacteria</taxon>
        <taxon>Bacillati</taxon>
        <taxon>Bacillota</taxon>
        <taxon>Bacilli</taxon>
        <taxon>Lactobacillales</taxon>
        <taxon>Enterococcaceae</taxon>
        <taxon>Vagococcus</taxon>
    </lineage>
</organism>
<feature type="transmembrane region" description="Helical" evidence="1">
    <location>
        <begin position="178"/>
        <end position="200"/>
    </location>
</feature>
<keyword evidence="1" id="KW-1133">Transmembrane helix</keyword>